<dbReference type="Proteomes" id="UP000490939">
    <property type="component" value="Unassembled WGS sequence"/>
</dbReference>
<feature type="compositionally biased region" description="Basic residues" evidence="7">
    <location>
        <begin position="301"/>
        <end position="310"/>
    </location>
</feature>
<dbReference type="GO" id="GO:0005634">
    <property type="term" value="C:nucleus"/>
    <property type="evidence" value="ECO:0007669"/>
    <property type="project" value="UniProtKB-SubCell"/>
</dbReference>
<dbReference type="InterPro" id="IPR050917">
    <property type="entry name" value="SOX_TF"/>
</dbReference>
<dbReference type="GO" id="GO:0000978">
    <property type="term" value="F:RNA polymerase II cis-regulatory region sequence-specific DNA binding"/>
    <property type="evidence" value="ECO:0007669"/>
    <property type="project" value="TreeGrafter"/>
</dbReference>
<comment type="caution">
    <text evidence="9">The sequence shown here is derived from an EMBL/GenBank/DDBJ whole genome shotgun (WGS) entry which is preliminary data.</text>
</comment>
<evidence type="ECO:0000256" key="4">
    <source>
        <dbReference type="ARBA" id="ARBA00023163"/>
    </source>
</evidence>
<name>A0A8H3Z8X3_VENIN</name>
<evidence type="ECO:0000259" key="8">
    <source>
        <dbReference type="PROSITE" id="PS50118"/>
    </source>
</evidence>
<evidence type="ECO:0000256" key="1">
    <source>
        <dbReference type="ARBA" id="ARBA00004123"/>
    </source>
</evidence>
<keyword evidence="10" id="KW-1185">Reference proteome</keyword>
<feature type="compositionally biased region" description="Acidic residues" evidence="7">
    <location>
        <begin position="280"/>
        <end position="295"/>
    </location>
</feature>
<dbReference type="GO" id="GO:0000981">
    <property type="term" value="F:DNA-binding transcription factor activity, RNA polymerase II-specific"/>
    <property type="evidence" value="ECO:0007669"/>
    <property type="project" value="TreeGrafter"/>
</dbReference>
<feature type="compositionally biased region" description="Gly residues" evidence="7">
    <location>
        <begin position="482"/>
        <end position="492"/>
    </location>
</feature>
<dbReference type="InterPro" id="IPR036910">
    <property type="entry name" value="HMG_box_dom_sf"/>
</dbReference>
<feature type="DNA-binding region" description="HMG box" evidence="6">
    <location>
        <begin position="193"/>
        <end position="261"/>
    </location>
</feature>
<comment type="subcellular location">
    <subcellularLocation>
        <location evidence="1">Nucleus</location>
    </subcellularLocation>
</comment>
<dbReference type="SUPFAM" id="SSF47095">
    <property type="entry name" value="HMG-box"/>
    <property type="match status" value="1"/>
</dbReference>
<dbReference type="PANTHER" id="PTHR45803:SF5">
    <property type="entry name" value="SOX100B"/>
    <property type="match status" value="1"/>
</dbReference>
<keyword evidence="2" id="KW-0805">Transcription regulation</keyword>
<dbReference type="InterPro" id="IPR009071">
    <property type="entry name" value="HMG_box_dom"/>
</dbReference>
<gene>
    <name evidence="9" type="ORF">EG327_002060</name>
</gene>
<feature type="compositionally biased region" description="Polar residues" evidence="7">
    <location>
        <begin position="81"/>
        <end position="93"/>
    </location>
</feature>
<organism evidence="9 10">
    <name type="scientific">Venturia inaequalis</name>
    <name type="common">Apple scab fungus</name>
    <dbReference type="NCBI Taxonomy" id="5025"/>
    <lineage>
        <taxon>Eukaryota</taxon>
        <taxon>Fungi</taxon>
        <taxon>Dikarya</taxon>
        <taxon>Ascomycota</taxon>
        <taxon>Pezizomycotina</taxon>
        <taxon>Dothideomycetes</taxon>
        <taxon>Pleosporomycetidae</taxon>
        <taxon>Venturiales</taxon>
        <taxon>Venturiaceae</taxon>
        <taxon>Venturia</taxon>
    </lineage>
</organism>
<dbReference type="AlphaFoldDB" id="A0A8H3Z8X3"/>
<keyword evidence="3 6" id="KW-0238">DNA-binding</keyword>
<dbReference type="PROSITE" id="PS50118">
    <property type="entry name" value="HMG_BOX_2"/>
    <property type="match status" value="1"/>
</dbReference>
<evidence type="ECO:0000256" key="7">
    <source>
        <dbReference type="SAM" id="MobiDB-lite"/>
    </source>
</evidence>
<evidence type="ECO:0000256" key="6">
    <source>
        <dbReference type="PROSITE-ProRule" id="PRU00267"/>
    </source>
</evidence>
<evidence type="ECO:0000313" key="9">
    <source>
        <dbReference type="EMBL" id="KAE9989964.1"/>
    </source>
</evidence>
<feature type="compositionally biased region" description="Low complexity" evidence="7">
    <location>
        <begin position="340"/>
        <end position="365"/>
    </location>
</feature>
<protein>
    <recommendedName>
        <fullName evidence="8">HMG box domain-containing protein</fullName>
    </recommendedName>
</protein>
<keyword evidence="4" id="KW-0804">Transcription</keyword>
<dbReference type="CDD" id="cd01389">
    <property type="entry name" value="HMG-box_ROX1-like"/>
    <property type="match status" value="1"/>
</dbReference>
<dbReference type="PANTHER" id="PTHR45803">
    <property type="entry name" value="SOX100B"/>
    <property type="match status" value="1"/>
</dbReference>
<dbReference type="Pfam" id="PF00505">
    <property type="entry name" value="HMG_box"/>
    <property type="match status" value="1"/>
</dbReference>
<feature type="compositionally biased region" description="Polar residues" evidence="7">
    <location>
        <begin position="366"/>
        <end position="376"/>
    </location>
</feature>
<sequence length="535" mass="59761">MSFKCELTTNALPTPPPNEGLEHDLRQLLQDESSDKDATLYPSPSMEHAGYVRHQYGEPYPDHRQSVGLGIQYNQYEQSSPTYYSTESHQSHIGSPPAVPSPPTPLSTHGDSARRTRSGRLRTDSPVCSSRRSTPPRVTKKRATKVKKTPTLTAPLSVLTKDMVSVPIRDMQAWVNRPRSERIKETERRNGYVTRPMNSFMLYRSAYSERTKVWCVGNNHQVVSSVSGESWPLEPPEVRDFYNELAKIERINHQMAHPDYKFSPAKPGAAGKNFKRKEVDSDDESEPSDINDADADWGATHRTRAKQVKRPGRDAGYPARANLGDAQNAQSFQSTHAYDSYSHQQHQQQHQNQQQQQQQHSYQQQMPTYQTSHSMHQQDPYAHQYYQQQTMQGHAQQMLQHTAVDNLGYAIDNLGYGTNNVIGLPSSQSLFDSSQLDPMLFDQHSHLGGGGGSMGYDPGFQVDTDMPPPSTFSVGSSSHGMFGGGGGDGGGEQHSHSLFGTQSETPVDGFESFWNEDRRASTRSHVSLQLGGVRD</sequence>
<feature type="region of interest" description="Disordered" evidence="7">
    <location>
        <begin position="258"/>
        <end position="321"/>
    </location>
</feature>
<evidence type="ECO:0000256" key="2">
    <source>
        <dbReference type="ARBA" id="ARBA00023015"/>
    </source>
</evidence>
<evidence type="ECO:0000313" key="10">
    <source>
        <dbReference type="Proteomes" id="UP000490939"/>
    </source>
</evidence>
<accession>A0A8H3Z8X3</accession>
<feature type="region of interest" description="Disordered" evidence="7">
    <location>
        <begin position="482"/>
        <end position="535"/>
    </location>
</feature>
<feature type="region of interest" description="Disordered" evidence="7">
    <location>
        <begin position="1"/>
        <end position="45"/>
    </location>
</feature>
<feature type="domain" description="HMG box" evidence="8">
    <location>
        <begin position="193"/>
        <end position="261"/>
    </location>
</feature>
<evidence type="ECO:0000256" key="5">
    <source>
        <dbReference type="ARBA" id="ARBA00023242"/>
    </source>
</evidence>
<reference evidence="9 10" key="1">
    <citation type="submission" date="2019-07" db="EMBL/GenBank/DDBJ databases">
        <title>Venturia inaequalis Genome Resource.</title>
        <authorList>
            <person name="Lichtner F.J."/>
        </authorList>
    </citation>
    <scope>NUCLEOTIDE SEQUENCE [LARGE SCALE GENOMIC DNA]</scope>
    <source>
        <strain evidence="9 10">DMI_063113</strain>
    </source>
</reference>
<feature type="region of interest" description="Disordered" evidence="7">
    <location>
        <begin position="81"/>
        <end position="146"/>
    </location>
</feature>
<dbReference type="Gene3D" id="1.10.30.10">
    <property type="entry name" value="High mobility group box domain"/>
    <property type="match status" value="1"/>
</dbReference>
<evidence type="ECO:0000256" key="3">
    <source>
        <dbReference type="ARBA" id="ARBA00023125"/>
    </source>
</evidence>
<dbReference type="EMBL" id="WNWR01000160">
    <property type="protein sequence ID" value="KAE9989964.1"/>
    <property type="molecule type" value="Genomic_DNA"/>
</dbReference>
<feature type="region of interest" description="Disordered" evidence="7">
    <location>
        <begin position="338"/>
        <end position="376"/>
    </location>
</feature>
<proteinExistence type="predicted"/>
<keyword evidence="5 6" id="KW-0539">Nucleus</keyword>